<dbReference type="NCBIfam" id="TIGR00229">
    <property type="entry name" value="sensory_box"/>
    <property type="match status" value="1"/>
</dbReference>
<dbReference type="InterPro" id="IPR036641">
    <property type="entry name" value="HPT_dom_sf"/>
</dbReference>
<dbReference type="CDD" id="cd00082">
    <property type="entry name" value="HisKA"/>
    <property type="match status" value="1"/>
</dbReference>
<dbReference type="InterPro" id="IPR000014">
    <property type="entry name" value="PAS"/>
</dbReference>
<dbReference type="Pfam" id="PF13426">
    <property type="entry name" value="PAS_9"/>
    <property type="match status" value="1"/>
</dbReference>
<comment type="catalytic activity">
    <reaction evidence="1">
        <text>ATP + protein L-histidine = ADP + protein N-phospho-L-histidine.</text>
        <dbReference type="EC" id="2.7.13.3"/>
    </reaction>
</comment>
<dbReference type="Gene3D" id="3.40.50.2300">
    <property type="match status" value="2"/>
</dbReference>
<gene>
    <name evidence="22" type="ORF">GCM10009409_15710</name>
</gene>
<evidence type="ECO:0000256" key="14">
    <source>
        <dbReference type="PROSITE-ProRule" id="PRU00110"/>
    </source>
</evidence>
<keyword evidence="11 16" id="KW-1133">Transmembrane helix</keyword>
<keyword evidence="23" id="KW-1185">Reference proteome</keyword>
<proteinExistence type="predicted"/>
<feature type="modified residue" description="Phosphohistidine" evidence="14">
    <location>
        <position position="1451"/>
    </location>
</feature>
<name>A0ABQ2Q5G2_9GAMM</name>
<evidence type="ECO:0000256" key="9">
    <source>
        <dbReference type="ARBA" id="ARBA00022777"/>
    </source>
</evidence>
<dbReference type="Pfam" id="PF00512">
    <property type="entry name" value="HisKA"/>
    <property type="match status" value="1"/>
</dbReference>
<dbReference type="SMART" id="SM00091">
    <property type="entry name" value="PAS"/>
    <property type="match status" value="1"/>
</dbReference>
<dbReference type="SMART" id="SM00387">
    <property type="entry name" value="HATPase_c"/>
    <property type="match status" value="1"/>
</dbReference>
<evidence type="ECO:0000256" key="15">
    <source>
        <dbReference type="PROSITE-ProRule" id="PRU00169"/>
    </source>
</evidence>
<dbReference type="PANTHER" id="PTHR45339">
    <property type="entry name" value="HYBRID SIGNAL TRANSDUCTION HISTIDINE KINASE J"/>
    <property type="match status" value="1"/>
</dbReference>
<dbReference type="InterPro" id="IPR048760">
    <property type="entry name" value="VP0354-like_sensor_dom"/>
</dbReference>
<evidence type="ECO:0000259" key="19">
    <source>
        <dbReference type="PROSITE" id="PS50112"/>
    </source>
</evidence>
<dbReference type="PROSITE" id="PS50839">
    <property type="entry name" value="CHASE"/>
    <property type="match status" value="1"/>
</dbReference>
<dbReference type="InterPro" id="IPR001789">
    <property type="entry name" value="Sig_transdc_resp-reg_receiver"/>
</dbReference>
<evidence type="ECO:0000259" key="21">
    <source>
        <dbReference type="PROSITE" id="PS50894"/>
    </source>
</evidence>
<dbReference type="CDD" id="cd00130">
    <property type="entry name" value="PAS"/>
    <property type="match status" value="1"/>
</dbReference>
<protein>
    <recommendedName>
        <fullName evidence="3">histidine kinase</fullName>
        <ecNumber evidence="3">2.7.13.3</ecNumber>
    </recommendedName>
</protein>
<dbReference type="Gene3D" id="1.10.287.130">
    <property type="match status" value="1"/>
</dbReference>
<dbReference type="InterPro" id="IPR006189">
    <property type="entry name" value="CHASE_dom"/>
</dbReference>
<evidence type="ECO:0000256" key="3">
    <source>
        <dbReference type="ARBA" id="ARBA00012438"/>
    </source>
</evidence>
<feature type="transmembrane region" description="Helical" evidence="16">
    <location>
        <begin position="678"/>
        <end position="696"/>
    </location>
</feature>
<dbReference type="EMBL" id="BMQV01000012">
    <property type="protein sequence ID" value="GGP50086.1"/>
    <property type="molecule type" value="Genomic_DNA"/>
</dbReference>
<dbReference type="InterPro" id="IPR008207">
    <property type="entry name" value="Sig_transdc_His_kin_Hpt_dom"/>
</dbReference>
<dbReference type="Pfam" id="PF03924">
    <property type="entry name" value="CHASE"/>
    <property type="match status" value="1"/>
</dbReference>
<dbReference type="PROSITE" id="PS50894">
    <property type="entry name" value="HPT"/>
    <property type="match status" value="1"/>
</dbReference>
<evidence type="ECO:0000259" key="18">
    <source>
        <dbReference type="PROSITE" id="PS50110"/>
    </source>
</evidence>
<feature type="modified residue" description="4-aspartylphosphate" evidence="15">
    <location>
        <position position="1304"/>
    </location>
</feature>
<evidence type="ECO:0000256" key="8">
    <source>
        <dbReference type="ARBA" id="ARBA00022741"/>
    </source>
</evidence>
<dbReference type="InterPro" id="IPR036890">
    <property type="entry name" value="HATPase_C_sf"/>
</dbReference>
<dbReference type="InterPro" id="IPR042240">
    <property type="entry name" value="CHASE_sf"/>
</dbReference>
<dbReference type="Gene3D" id="1.20.120.160">
    <property type="entry name" value="HPT domain"/>
    <property type="match status" value="1"/>
</dbReference>
<dbReference type="InterPro" id="IPR029151">
    <property type="entry name" value="Sensor-like_sf"/>
</dbReference>
<keyword evidence="9" id="KW-0418">Kinase</keyword>
<evidence type="ECO:0000256" key="6">
    <source>
        <dbReference type="ARBA" id="ARBA00022679"/>
    </source>
</evidence>
<dbReference type="SUPFAM" id="SSF55874">
    <property type="entry name" value="ATPase domain of HSP90 chaperone/DNA topoisomerase II/histidine kinase"/>
    <property type="match status" value="1"/>
</dbReference>
<dbReference type="Pfam" id="PF21623">
    <property type="entry name" value="HK_sensor_dom_bact"/>
    <property type="match status" value="1"/>
</dbReference>
<dbReference type="InterPro" id="IPR003594">
    <property type="entry name" value="HATPase_dom"/>
</dbReference>
<dbReference type="InterPro" id="IPR011006">
    <property type="entry name" value="CheY-like_superfamily"/>
</dbReference>
<feature type="transmembrane region" description="Helical" evidence="16">
    <location>
        <begin position="314"/>
        <end position="336"/>
    </location>
</feature>
<organism evidence="22 23">
    <name type="scientific">Shewanella saliphila</name>
    <dbReference type="NCBI Taxonomy" id="2282698"/>
    <lineage>
        <taxon>Bacteria</taxon>
        <taxon>Pseudomonadati</taxon>
        <taxon>Pseudomonadota</taxon>
        <taxon>Gammaproteobacteria</taxon>
        <taxon>Alteromonadales</taxon>
        <taxon>Shewanellaceae</taxon>
        <taxon>Shewanella</taxon>
    </lineage>
</organism>
<dbReference type="SUPFAM" id="SSF103190">
    <property type="entry name" value="Sensory domain-like"/>
    <property type="match status" value="1"/>
</dbReference>
<keyword evidence="6" id="KW-0808">Transferase</keyword>
<evidence type="ECO:0000256" key="5">
    <source>
        <dbReference type="ARBA" id="ARBA00022553"/>
    </source>
</evidence>
<dbReference type="Pfam" id="PF02518">
    <property type="entry name" value="HATPase_c"/>
    <property type="match status" value="1"/>
</dbReference>
<evidence type="ECO:0000256" key="11">
    <source>
        <dbReference type="ARBA" id="ARBA00022989"/>
    </source>
</evidence>
<feature type="transmembrane region" description="Helical" evidence="16">
    <location>
        <begin position="366"/>
        <end position="385"/>
    </location>
</feature>
<evidence type="ECO:0000256" key="16">
    <source>
        <dbReference type="SAM" id="Phobius"/>
    </source>
</evidence>
<feature type="transmembrane region" description="Helical" evidence="16">
    <location>
        <begin position="15"/>
        <end position="35"/>
    </location>
</feature>
<dbReference type="EC" id="2.7.13.3" evidence="3"/>
<dbReference type="Gene3D" id="3.30.450.20">
    <property type="entry name" value="PAS domain"/>
    <property type="match status" value="2"/>
</dbReference>
<dbReference type="SUPFAM" id="SSF55785">
    <property type="entry name" value="PYP-like sensor domain (PAS domain)"/>
    <property type="match status" value="1"/>
</dbReference>
<evidence type="ECO:0000259" key="20">
    <source>
        <dbReference type="PROSITE" id="PS50839"/>
    </source>
</evidence>
<dbReference type="Pfam" id="PF00072">
    <property type="entry name" value="Response_reg"/>
    <property type="match status" value="1"/>
</dbReference>
<evidence type="ECO:0000256" key="2">
    <source>
        <dbReference type="ARBA" id="ARBA00004651"/>
    </source>
</evidence>
<dbReference type="InterPro" id="IPR036097">
    <property type="entry name" value="HisK_dim/P_sf"/>
</dbReference>
<accession>A0ABQ2Q5G2</accession>
<dbReference type="InterPro" id="IPR003661">
    <property type="entry name" value="HisK_dim/P_dom"/>
</dbReference>
<dbReference type="InterPro" id="IPR005467">
    <property type="entry name" value="His_kinase_dom"/>
</dbReference>
<keyword evidence="12" id="KW-0902">Two-component regulatory system</keyword>
<dbReference type="CDD" id="cd16922">
    <property type="entry name" value="HATPase_EvgS-ArcB-TorS-like"/>
    <property type="match status" value="1"/>
</dbReference>
<dbReference type="Gene3D" id="3.30.450.350">
    <property type="entry name" value="CHASE domain"/>
    <property type="match status" value="1"/>
</dbReference>
<evidence type="ECO:0000256" key="7">
    <source>
        <dbReference type="ARBA" id="ARBA00022692"/>
    </source>
</evidence>
<dbReference type="SMART" id="SM00388">
    <property type="entry name" value="HisKA"/>
    <property type="match status" value="1"/>
</dbReference>
<evidence type="ECO:0000256" key="13">
    <source>
        <dbReference type="ARBA" id="ARBA00023136"/>
    </source>
</evidence>
<dbReference type="SUPFAM" id="SSF47384">
    <property type="entry name" value="Homodimeric domain of signal transducing histidine kinase"/>
    <property type="match status" value="1"/>
</dbReference>
<dbReference type="Pfam" id="PF01627">
    <property type="entry name" value="Hpt"/>
    <property type="match status" value="1"/>
</dbReference>
<dbReference type="PROSITE" id="PS50109">
    <property type="entry name" value="HIS_KIN"/>
    <property type="match status" value="1"/>
</dbReference>
<feature type="domain" description="PAS" evidence="19">
    <location>
        <begin position="718"/>
        <end position="770"/>
    </location>
</feature>
<evidence type="ECO:0000313" key="23">
    <source>
        <dbReference type="Proteomes" id="UP000654367"/>
    </source>
</evidence>
<dbReference type="CDD" id="cd17546">
    <property type="entry name" value="REC_hyHK_CKI1_RcsC-like"/>
    <property type="match status" value="1"/>
</dbReference>
<keyword evidence="13 16" id="KW-0472">Membrane</keyword>
<dbReference type="InterPro" id="IPR035965">
    <property type="entry name" value="PAS-like_dom_sf"/>
</dbReference>
<evidence type="ECO:0000313" key="22">
    <source>
        <dbReference type="EMBL" id="GGP50086.1"/>
    </source>
</evidence>
<evidence type="ECO:0000256" key="4">
    <source>
        <dbReference type="ARBA" id="ARBA00022475"/>
    </source>
</evidence>
<dbReference type="PANTHER" id="PTHR45339:SF1">
    <property type="entry name" value="HYBRID SIGNAL TRANSDUCTION HISTIDINE KINASE J"/>
    <property type="match status" value="1"/>
</dbReference>
<sequence>MNVKKTLAAVMSPQFRIFLVIWLIGCVLTGGAYFITDSYYKKILIERTEIHIEQAVELVKTRFKKYEYGLLSTRSSILTSENGDINRQHFERYIASLDLAKYFTGARGFGFIRRVSVAQEDDFVAAARSDGAADFKVRTLTPHNKDRFIVQYIYPELSNDESIGLDIASESNRRSAAVAASIRGEATLSAPITLVQEEGKERRGFLILLPIYSTPFVNNQVEKRLQSTIGWAYAPLVVDDVLFDLAPSFSEIDLTIADKAEKDSFFESLHGQNQIDNNSESVIYREIEFMGRSWVISAKAVKNVENGLLSYSPIWFLFLFLLMTSLAYFISVILAAKYIEKRPETEQQKNVSPSVFFSRRGFINAFKGYLFIMMSILAFSGYLYVEQEFNSVSTLLVDHAQYSKELIDNHEQNYREGLTFLKSTPILKAVINAGPMTPQSPFELSRWKEVLADIFKAYMQSQSEIYQIRLISAEGQGKEIVRVERKGGETFVTPEDDLQAKGNRDYFVNTVNIQNGEIYTSSIEPNIENGEIELPIKLTRRYSTPLFYPDGTIFAIIVINVEAKPLLQEINHLPKDGEIIYILDEEQRFILANHSSMVHDSFFEQGYSWEDAFQRTANIFSALNNSLSTWDGNKGSLLSAETVISPNQGDTTGRLIVRSTFFTAEIYKSALILLLKQMLIFLAFSILALMLFYYSWANNTRMIIASQVKKELNAQKQKDNMFESLTELSPEAMVIIDTTGVIVLINSQAEKLFGYSREQLVGEKINMLVPVSVAGKHDSYVDGYVNKPRTRPMGMANDLFSRHADGSEFPVEVSLSPIQLDDKLLIASSIRNISERKQIEKTLTNAIEKAKSASKAKTAFLANMSHEIRTPLNAVIGLTHLLKGNDLTTEQLSLVSNIQLAGRSLLGIVNDILDLSKIEANEMKVVLEPCNLQHLLDEIFSVFLNQANQKHITLNLQVESDLTPVVLTDKKLLQQIITNLLSNAIKFTREGSVTLNVTRQTSDKLLPNQELVRFTIEDTGIGISPKQQNKIFQPFNQADDGINRRFDGTGLGLSIVSNLSELLGGEVGVASELGKGSRFWFEVPFTEINQDDGFITDSIIEALNIWVLGDAEKDNCILKIGTSLGWRVFCGSTVEQFRQELQQRLYNPKTLPDVVVIDWEQYHQDCLPLLDEIFKLPDWPQVPVIIVCAADQQKIIEQLDSELIKGILLHPVQPAELFSLVNKVLIDQTGDTSRVLASTKMEAIKAKWLPGVNILVVDDNQMNLDVVEQILTNNGALVTTANSGAKAIDALKDVSNDYDVVLMDVQMPEMDGLETTSVIRQQLNIKQLPIIALTAGTLTDEKNRALNIGMNAFLSKPIEPGQLILCLRKQIEHYREKAVMIEHIDGGKSAPDWPVITGITNSVDLFQGNLNLFEFALRRLFEEHGDFERLIPAEFPFHEDEKRLELAAELHKLRGSSGMVGAKAMYNLTSQAEISLRKGEHDEQADLLLNIIRGLKELRINSQQFLEQQSQVKSQANQSVEPLADKMAQSEVEKLILALETNDLSASETVENNAASIMALMGQEAFTTFNEQVQMLNYAKALEILEKSIMTDKQ</sequence>
<feature type="domain" description="Histidine kinase" evidence="17">
    <location>
        <begin position="863"/>
        <end position="1087"/>
    </location>
</feature>
<dbReference type="Proteomes" id="UP000654367">
    <property type="component" value="Unassembled WGS sequence"/>
</dbReference>
<evidence type="ECO:0000256" key="1">
    <source>
        <dbReference type="ARBA" id="ARBA00000085"/>
    </source>
</evidence>
<keyword evidence="4" id="KW-1003">Cell membrane</keyword>
<dbReference type="SMART" id="SM00448">
    <property type="entry name" value="REC"/>
    <property type="match status" value="1"/>
</dbReference>
<dbReference type="Gene3D" id="3.30.565.10">
    <property type="entry name" value="Histidine kinase-like ATPase, C-terminal domain"/>
    <property type="match status" value="1"/>
</dbReference>
<dbReference type="InterPro" id="IPR004358">
    <property type="entry name" value="Sig_transdc_His_kin-like_C"/>
</dbReference>
<evidence type="ECO:0000256" key="12">
    <source>
        <dbReference type="ARBA" id="ARBA00023012"/>
    </source>
</evidence>
<evidence type="ECO:0000256" key="10">
    <source>
        <dbReference type="ARBA" id="ARBA00022840"/>
    </source>
</evidence>
<feature type="domain" description="CHASE" evidence="20">
    <location>
        <begin position="81"/>
        <end position="242"/>
    </location>
</feature>
<comment type="caution">
    <text evidence="22">The sequence shown here is derived from an EMBL/GenBank/DDBJ whole genome shotgun (WGS) entry which is preliminary data.</text>
</comment>
<feature type="domain" description="HPt" evidence="21">
    <location>
        <begin position="1409"/>
        <end position="1509"/>
    </location>
</feature>
<dbReference type="PROSITE" id="PS50110">
    <property type="entry name" value="RESPONSE_REGULATORY"/>
    <property type="match status" value="1"/>
</dbReference>
<keyword evidence="10" id="KW-0067">ATP-binding</keyword>
<feature type="domain" description="Response regulatory" evidence="18">
    <location>
        <begin position="1253"/>
        <end position="1371"/>
    </location>
</feature>
<dbReference type="PRINTS" id="PR00344">
    <property type="entry name" value="BCTRLSENSOR"/>
</dbReference>
<dbReference type="SUPFAM" id="SSF47226">
    <property type="entry name" value="Histidine-containing phosphotransfer domain, HPT domain"/>
    <property type="match status" value="1"/>
</dbReference>
<comment type="subcellular location">
    <subcellularLocation>
        <location evidence="2">Cell membrane</location>
        <topology evidence="2">Multi-pass membrane protein</topology>
    </subcellularLocation>
</comment>
<keyword evidence="5 15" id="KW-0597">Phosphoprotein</keyword>
<evidence type="ECO:0000259" key="17">
    <source>
        <dbReference type="PROSITE" id="PS50109"/>
    </source>
</evidence>
<dbReference type="PROSITE" id="PS50112">
    <property type="entry name" value="PAS"/>
    <property type="match status" value="1"/>
</dbReference>
<reference evidence="23" key="1">
    <citation type="journal article" date="2019" name="Int. J. Syst. Evol. Microbiol.">
        <title>The Global Catalogue of Microorganisms (GCM) 10K type strain sequencing project: providing services to taxonomists for standard genome sequencing and annotation.</title>
        <authorList>
            <consortium name="The Broad Institute Genomics Platform"/>
            <consortium name="The Broad Institute Genome Sequencing Center for Infectious Disease"/>
            <person name="Wu L."/>
            <person name="Ma J."/>
        </authorList>
    </citation>
    <scope>NUCLEOTIDE SEQUENCE [LARGE SCALE GENOMIC DNA]</scope>
    <source>
        <strain evidence="23">JCM 32304</strain>
    </source>
</reference>
<keyword evidence="8" id="KW-0547">Nucleotide-binding</keyword>
<dbReference type="SUPFAM" id="SSF52172">
    <property type="entry name" value="CheY-like"/>
    <property type="match status" value="2"/>
</dbReference>
<keyword evidence="7 16" id="KW-0812">Transmembrane</keyword>
<dbReference type="SMART" id="SM01079">
    <property type="entry name" value="CHASE"/>
    <property type="match status" value="1"/>
</dbReference>